<proteinExistence type="predicted"/>
<name>A0A7K0DGN1_9NOCA</name>
<keyword evidence="2" id="KW-1185">Reference proteome</keyword>
<gene>
    <name evidence="1" type="ORF">NRB20_75910</name>
</gene>
<reference evidence="1 2" key="1">
    <citation type="submission" date="2019-10" db="EMBL/GenBank/DDBJ databases">
        <title>Nocardia macrotermitis sp. nov. and Nocardia aurantia sp. nov., isolated from the gut of fungus growing-termite Macrotermes natalensis.</title>
        <authorList>
            <person name="Benndorf R."/>
            <person name="Schwitalla J."/>
            <person name="Martin K."/>
            <person name="De Beer W."/>
            <person name="Kaster A.-K."/>
            <person name="Vollmers J."/>
            <person name="Poulsen M."/>
            <person name="Beemelmanns C."/>
        </authorList>
    </citation>
    <scope>NUCLEOTIDE SEQUENCE [LARGE SCALE GENOMIC DNA]</scope>
    <source>
        <strain evidence="1 2">RB20</strain>
    </source>
</reference>
<dbReference type="Proteomes" id="UP000438448">
    <property type="component" value="Unassembled WGS sequence"/>
</dbReference>
<comment type="caution">
    <text evidence="1">The sequence shown here is derived from an EMBL/GenBank/DDBJ whole genome shotgun (WGS) entry which is preliminary data.</text>
</comment>
<protein>
    <submittedName>
        <fullName evidence="1">Uncharacterized protein</fullName>
    </submittedName>
</protein>
<dbReference type="EMBL" id="WEGK01000051">
    <property type="protein sequence ID" value="MQY24452.1"/>
    <property type="molecule type" value="Genomic_DNA"/>
</dbReference>
<evidence type="ECO:0000313" key="2">
    <source>
        <dbReference type="Proteomes" id="UP000438448"/>
    </source>
</evidence>
<accession>A0A7K0DGN1</accession>
<organism evidence="1 2">
    <name type="scientific">Nocardia macrotermitis</name>
    <dbReference type="NCBI Taxonomy" id="2585198"/>
    <lineage>
        <taxon>Bacteria</taxon>
        <taxon>Bacillati</taxon>
        <taxon>Actinomycetota</taxon>
        <taxon>Actinomycetes</taxon>
        <taxon>Mycobacteriales</taxon>
        <taxon>Nocardiaceae</taxon>
        <taxon>Nocardia</taxon>
    </lineage>
</organism>
<evidence type="ECO:0000313" key="1">
    <source>
        <dbReference type="EMBL" id="MQY24452.1"/>
    </source>
</evidence>
<dbReference type="AlphaFoldDB" id="A0A7K0DGN1"/>
<sequence>MISRATRPAISSTVWVTAIPSASTAPAPGPAIHAVDRSYANHANPTMIWIFSDWIAHPV</sequence>